<dbReference type="PANTHER" id="PTHR31591">
    <property type="entry name" value="UPF0613 PROTEIN PB24D3.06C"/>
    <property type="match status" value="1"/>
</dbReference>
<dbReference type="InterPro" id="IPR029058">
    <property type="entry name" value="AB_hydrolase_fold"/>
</dbReference>
<dbReference type="Pfam" id="PF08538">
    <property type="entry name" value="DUF1749"/>
    <property type="match status" value="1"/>
</dbReference>
<dbReference type="InParanoid" id="A0A1V8TNY1"/>
<organism evidence="1 2">
    <name type="scientific">Cryoendolithus antarcticus</name>
    <dbReference type="NCBI Taxonomy" id="1507870"/>
    <lineage>
        <taxon>Eukaryota</taxon>
        <taxon>Fungi</taxon>
        <taxon>Dikarya</taxon>
        <taxon>Ascomycota</taxon>
        <taxon>Pezizomycotina</taxon>
        <taxon>Dothideomycetes</taxon>
        <taxon>Dothideomycetidae</taxon>
        <taxon>Cladosporiales</taxon>
        <taxon>Cladosporiaceae</taxon>
        <taxon>Cryoendolithus</taxon>
    </lineage>
</organism>
<protein>
    <recommendedName>
        <fullName evidence="3">AB hydrolase-1 domain-containing protein</fullName>
    </recommendedName>
</protein>
<proteinExistence type="predicted"/>
<keyword evidence="2" id="KW-1185">Reference proteome</keyword>
<dbReference type="Gene3D" id="3.40.50.1820">
    <property type="entry name" value="alpha/beta hydrolase"/>
    <property type="match status" value="1"/>
</dbReference>
<evidence type="ECO:0000313" key="2">
    <source>
        <dbReference type="Proteomes" id="UP000192596"/>
    </source>
</evidence>
<dbReference type="Proteomes" id="UP000192596">
    <property type="component" value="Unassembled WGS sequence"/>
</dbReference>
<dbReference type="EMBL" id="NAJO01000004">
    <property type="protein sequence ID" value="OQO13093.1"/>
    <property type="molecule type" value="Genomic_DNA"/>
</dbReference>
<sequence>MDSHTPPPPSSHPGTLHFIPPDLSAFEPSKPLARSLDINTLLWIGGLFDTYLSVSYPLRLAHALGPTWSLMTASLSSAGHSWGTSSIARDAEEIGKIVTMIKQMRPGGKVVIMGHSTGCQDCMEYVAGKGNEDRPLVEGVILQAPVSDREAIEADVPAAMISEANQLALRMCREGHDKDVMPNRLTKVIFGRVAITARRWVDIASPAPAHDGADDFFSSDLSDERLAASFGKFPASTALLILEGGSDESVPETIDKHALVARWTAATLIGGGVTDNTNGGVVEGASHNLNGNPQAVVQDLIRRVVGFVARMDSEELQHTSGGARI</sequence>
<name>A0A1V8TNY1_9PEZI</name>
<reference evidence="2" key="1">
    <citation type="submission" date="2017-03" db="EMBL/GenBank/DDBJ databases">
        <title>Genomes of endolithic fungi from Antarctica.</title>
        <authorList>
            <person name="Coleine C."/>
            <person name="Masonjones S."/>
            <person name="Stajich J.E."/>
        </authorList>
    </citation>
    <scope>NUCLEOTIDE SEQUENCE [LARGE SCALE GENOMIC DNA]</scope>
    <source>
        <strain evidence="2">CCFEE 5527</strain>
    </source>
</reference>
<evidence type="ECO:0008006" key="3">
    <source>
        <dbReference type="Google" id="ProtNLM"/>
    </source>
</evidence>
<dbReference type="InterPro" id="IPR013744">
    <property type="entry name" value="SidJ"/>
</dbReference>
<dbReference type="PANTHER" id="PTHR31591:SF7">
    <property type="entry name" value="DUF1749-DOMAIN-CONTAINING PROTEIN"/>
    <property type="match status" value="1"/>
</dbReference>
<dbReference type="SUPFAM" id="SSF53474">
    <property type="entry name" value="alpha/beta-Hydrolases"/>
    <property type="match status" value="1"/>
</dbReference>
<evidence type="ECO:0000313" key="1">
    <source>
        <dbReference type="EMBL" id="OQO13093.1"/>
    </source>
</evidence>
<gene>
    <name evidence="1" type="ORF">B0A48_02557</name>
</gene>
<comment type="caution">
    <text evidence="1">The sequence shown here is derived from an EMBL/GenBank/DDBJ whole genome shotgun (WGS) entry which is preliminary data.</text>
</comment>
<accession>A0A1V8TNY1</accession>
<dbReference type="AlphaFoldDB" id="A0A1V8TNY1"/>
<dbReference type="OrthoDB" id="10034502at2759"/>